<dbReference type="Pfam" id="PF13472">
    <property type="entry name" value="Lipase_GDSL_2"/>
    <property type="match status" value="1"/>
</dbReference>
<dbReference type="GO" id="GO:0016788">
    <property type="term" value="F:hydrolase activity, acting on ester bonds"/>
    <property type="evidence" value="ECO:0007669"/>
    <property type="project" value="UniProtKB-ARBA"/>
</dbReference>
<dbReference type="eggNOG" id="COG2755">
    <property type="taxonomic scope" value="Bacteria"/>
</dbReference>
<reference evidence="3" key="1">
    <citation type="journal article" date="2009" name="Appl. Environ. Microbiol.">
        <title>Complete genome sequence of the chemolithoautotrophic marine magnetotactic coccus strain MC-1.</title>
        <authorList>
            <person name="Schubbe S."/>
            <person name="Williams T.J."/>
            <person name="Xie G."/>
            <person name="Kiss H.E."/>
            <person name="Brettin T.S."/>
            <person name="Martinez D."/>
            <person name="Ross C.A."/>
            <person name="Schuler D."/>
            <person name="Cox B.L."/>
            <person name="Nealson K.H."/>
            <person name="Bazylinski D.A."/>
        </authorList>
    </citation>
    <scope>NUCLEOTIDE SEQUENCE [LARGE SCALE GENOMIC DNA]</scope>
    <source>
        <strain evidence="3">ATCC BAA-1437 / JCM 17883 / MC-1</strain>
    </source>
</reference>
<dbReference type="HOGENOM" id="CLU_088196_2_0_5"/>
<dbReference type="Proteomes" id="UP000002586">
    <property type="component" value="Chromosome"/>
</dbReference>
<evidence type="ECO:0000313" key="3">
    <source>
        <dbReference type="Proteomes" id="UP000002586"/>
    </source>
</evidence>
<reference evidence="2 3" key="2">
    <citation type="journal article" date="2012" name="Int. J. Syst. Evol. Microbiol.">
        <title>Magnetococcus marinus gen. nov., sp. nov., a marine, magnetotactic bacterium that represents a novel lineage (Magnetococcaceae fam. nov.; Magnetococcales ord. nov.) at the base of the Alphaproteobacteria.</title>
        <authorList>
            <person name="Bazylinski D.A."/>
            <person name="Williams T.J."/>
            <person name="Lefevre C.T."/>
            <person name="Berg R.J."/>
            <person name="Zhang C.L."/>
            <person name="Bowser S.S."/>
            <person name="Dean A.J."/>
            <person name="Beveridge T.J."/>
        </authorList>
    </citation>
    <scope>NUCLEOTIDE SEQUENCE [LARGE SCALE GENOMIC DNA]</scope>
    <source>
        <strain evidence="3">ATCC BAA-1437 / JCM 17883 / MC-1</strain>
    </source>
</reference>
<sequence>MMRVLFVGDRFVAGVGDPAYAGWVGRLCAASRADLTLSNLGVRQQTSVEIAQRWHAEAVTRWANDAPYGLVFAFGVNDVVEQQGMLRVGHEESLAVTRLMLSQAQTLGPVLRIGPPPVADSALCARLQGLDAGFAGVAQGLGVPYLSVLGPLLRHETWMQQVALGDGAYPTGEGYAALAELEAG</sequence>
<dbReference type="Gene3D" id="3.40.50.1110">
    <property type="entry name" value="SGNH hydrolase"/>
    <property type="match status" value="1"/>
</dbReference>
<dbReference type="KEGG" id="mgm:Mmc1_3233"/>
<dbReference type="InterPro" id="IPR036514">
    <property type="entry name" value="SGNH_hydro_sf"/>
</dbReference>
<proteinExistence type="predicted"/>
<dbReference type="RefSeq" id="WP_011714785.1">
    <property type="nucleotide sequence ID" value="NC_008576.1"/>
</dbReference>
<dbReference type="InterPro" id="IPR013830">
    <property type="entry name" value="SGNH_hydro"/>
</dbReference>
<dbReference type="AlphaFoldDB" id="A0LCN0"/>
<keyword evidence="3" id="KW-1185">Reference proteome</keyword>
<dbReference type="STRING" id="156889.Mmc1_3233"/>
<accession>A0LCN0</accession>
<feature type="domain" description="SGNH hydrolase-type esterase" evidence="1">
    <location>
        <begin position="6"/>
        <end position="177"/>
    </location>
</feature>
<gene>
    <name evidence="2" type="ordered locus">Mmc1_3233</name>
</gene>
<dbReference type="SUPFAM" id="SSF52266">
    <property type="entry name" value="SGNH hydrolase"/>
    <property type="match status" value="1"/>
</dbReference>
<dbReference type="EMBL" id="CP000471">
    <property type="protein sequence ID" value="ABK45723.1"/>
    <property type="molecule type" value="Genomic_DNA"/>
</dbReference>
<protein>
    <recommendedName>
        <fullName evidence="1">SGNH hydrolase-type esterase domain-containing protein</fullName>
    </recommendedName>
</protein>
<evidence type="ECO:0000259" key="1">
    <source>
        <dbReference type="Pfam" id="PF13472"/>
    </source>
</evidence>
<evidence type="ECO:0000313" key="2">
    <source>
        <dbReference type="EMBL" id="ABK45723.1"/>
    </source>
</evidence>
<organism evidence="2 3">
    <name type="scientific">Magnetococcus marinus (strain ATCC BAA-1437 / JCM 17883 / MC-1)</name>
    <dbReference type="NCBI Taxonomy" id="156889"/>
    <lineage>
        <taxon>Bacteria</taxon>
        <taxon>Pseudomonadati</taxon>
        <taxon>Pseudomonadota</taxon>
        <taxon>Magnetococcia</taxon>
        <taxon>Magnetococcales</taxon>
        <taxon>Magnetococcaceae</taxon>
        <taxon>Magnetococcus</taxon>
    </lineage>
</organism>
<name>A0LCN0_MAGMM</name>